<dbReference type="EMBL" id="JAWDGP010006167">
    <property type="protein sequence ID" value="KAK3746151.1"/>
    <property type="molecule type" value="Genomic_DNA"/>
</dbReference>
<proteinExistence type="predicted"/>
<protein>
    <submittedName>
        <fullName evidence="2">Uncharacterized protein</fullName>
    </submittedName>
</protein>
<evidence type="ECO:0000313" key="2">
    <source>
        <dbReference type="EMBL" id="KAK3746151.1"/>
    </source>
</evidence>
<keyword evidence="3" id="KW-1185">Reference proteome</keyword>
<dbReference type="Proteomes" id="UP001283361">
    <property type="component" value="Unassembled WGS sequence"/>
</dbReference>
<accession>A0AAE1CZM8</accession>
<sequence>MTKEEKSSASPAFQVPPQWHHRLFRSGSHGYHHHQNHPIVIHIITIRRGNCGMSLLVENNLESGRVRLYQILSTPVGYIVAMGFTPLLSERKTPFSLTSSQESTDTSSGASSPRASSLR</sequence>
<feature type="region of interest" description="Disordered" evidence="1">
    <location>
        <begin position="94"/>
        <end position="119"/>
    </location>
</feature>
<feature type="compositionally biased region" description="Low complexity" evidence="1">
    <location>
        <begin position="107"/>
        <end position="119"/>
    </location>
</feature>
<comment type="caution">
    <text evidence="2">The sequence shown here is derived from an EMBL/GenBank/DDBJ whole genome shotgun (WGS) entry which is preliminary data.</text>
</comment>
<reference evidence="2" key="1">
    <citation type="journal article" date="2023" name="G3 (Bethesda)">
        <title>A reference genome for the long-term kleptoplast-retaining sea slug Elysia crispata morphotype clarki.</title>
        <authorList>
            <person name="Eastman K.E."/>
            <person name="Pendleton A.L."/>
            <person name="Shaikh M.A."/>
            <person name="Suttiyut T."/>
            <person name="Ogas R."/>
            <person name="Tomko P."/>
            <person name="Gavelis G."/>
            <person name="Widhalm J.R."/>
            <person name="Wisecaver J.H."/>
        </authorList>
    </citation>
    <scope>NUCLEOTIDE SEQUENCE</scope>
    <source>
        <strain evidence="2">ECLA1</strain>
    </source>
</reference>
<organism evidence="2 3">
    <name type="scientific">Elysia crispata</name>
    <name type="common">lettuce slug</name>
    <dbReference type="NCBI Taxonomy" id="231223"/>
    <lineage>
        <taxon>Eukaryota</taxon>
        <taxon>Metazoa</taxon>
        <taxon>Spiralia</taxon>
        <taxon>Lophotrochozoa</taxon>
        <taxon>Mollusca</taxon>
        <taxon>Gastropoda</taxon>
        <taxon>Heterobranchia</taxon>
        <taxon>Euthyneura</taxon>
        <taxon>Panpulmonata</taxon>
        <taxon>Sacoglossa</taxon>
        <taxon>Placobranchoidea</taxon>
        <taxon>Plakobranchidae</taxon>
        <taxon>Elysia</taxon>
    </lineage>
</organism>
<feature type="compositionally biased region" description="Polar residues" evidence="1">
    <location>
        <begin position="95"/>
        <end position="106"/>
    </location>
</feature>
<dbReference type="AlphaFoldDB" id="A0AAE1CZM8"/>
<evidence type="ECO:0000256" key="1">
    <source>
        <dbReference type="SAM" id="MobiDB-lite"/>
    </source>
</evidence>
<evidence type="ECO:0000313" key="3">
    <source>
        <dbReference type="Proteomes" id="UP001283361"/>
    </source>
</evidence>
<gene>
    <name evidence="2" type="ORF">RRG08_003589</name>
</gene>
<name>A0AAE1CZM8_9GAST</name>